<evidence type="ECO:0000313" key="7">
    <source>
        <dbReference type="EMBL" id="KNC99599.1"/>
    </source>
</evidence>
<feature type="transmembrane region" description="Helical" evidence="6">
    <location>
        <begin position="81"/>
        <end position="103"/>
    </location>
</feature>
<dbReference type="GeneID" id="27688407"/>
<comment type="subcellular location">
    <subcellularLocation>
        <location evidence="1">Membrane</location>
        <topology evidence="1">Multi-pass membrane protein</topology>
    </subcellularLocation>
</comment>
<dbReference type="eggNOG" id="KOG2641">
    <property type="taxonomic scope" value="Eukaryota"/>
</dbReference>
<dbReference type="AlphaFoldDB" id="A0A0L0HFC1"/>
<dbReference type="OrthoDB" id="5348404at2759"/>
<dbReference type="STRING" id="645134.A0A0L0HFC1"/>
<feature type="compositionally biased region" description="Acidic residues" evidence="5">
    <location>
        <begin position="413"/>
        <end position="425"/>
    </location>
</feature>
<evidence type="ECO:0008006" key="9">
    <source>
        <dbReference type="Google" id="ProtNLM"/>
    </source>
</evidence>
<feature type="region of interest" description="Disordered" evidence="5">
    <location>
        <begin position="378"/>
        <end position="463"/>
    </location>
</feature>
<dbReference type="RefSeq" id="XP_016607639.1">
    <property type="nucleotide sequence ID" value="XM_016753225.1"/>
</dbReference>
<dbReference type="EMBL" id="KQ257457">
    <property type="protein sequence ID" value="KNC99599.1"/>
    <property type="molecule type" value="Genomic_DNA"/>
</dbReference>
<dbReference type="PANTHER" id="PTHR23423">
    <property type="entry name" value="ORGANIC SOLUTE TRANSPORTER-RELATED"/>
    <property type="match status" value="1"/>
</dbReference>
<proteinExistence type="predicted"/>
<evidence type="ECO:0000256" key="2">
    <source>
        <dbReference type="ARBA" id="ARBA00022692"/>
    </source>
</evidence>
<feature type="transmembrane region" description="Helical" evidence="6">
    <location>
        <begin position="248"/>
        <end position="269"/>
    </location>
</feature>
<dbReference type="Pfam" id="PF03619">
    <property type="entry name" value="Solute_trans_a"/>
    <property type="match status" value="1"/>
</dbReference>
<accession>A0A0L0HFC1</accession>
<dbReference type="Proteomes" id="UP000053201">
    <property type="component" value="Unassembled WGS sequence"/>
</dbReference>
<feature type="transmembrane region" description="Helical" evidence="6">
    <location>
        <begin position="37"/>
        <end position="61"/>
    </location>
</feature>
<keyword evidence="4 6" id="KW-0472">Membrane</keyword>
<dbReference type="InParanoid" id="A0A0L0HFC1"/>
<reference evidence="7 8" key="1">
    <citation type="submission" date="2009-08" db="EMBL/GenBank/DDBJ databases">
        <title>The Genome Sequence of Spizellomyces punctatus strain DAOM BR117.</title>
        <authorList>
            <consortium name="The Broad Institute Genome Sequencing Platform"/>
            <person name="Russ C."/>
            <person name="Cuomo C."/>
            <person name="Shea T."/>
            <person name="Young S.K."/>
            <person name="Zeng Q."/>
            <person name="Koehrsen M."/>
            <person name="Haas B."/>
            <person name="Borodovsky M."/>
            <person name="Guigo R."/>
            <person name="Alvarado L."/>
            <person name="Berlin A."/>
            <person name="Bochicchio J."/>
            <person name="Borenstein D."/>
            <person name="Chapman S."/>
            <person name="Chen Z."/>
            <person name="Engels R."/>
            <person name="Freedman E."/>
            <person name="Gellesch M."/>
            <person name="Goldberg J."/>
            <person name="Griggs A."/>
            <person name="Gujja S."/>
            <person name="Heiman D."/>
            <person name="Hepburn T."/>
            <person name="Howarth C."/>
            <person name="Jen D."/>
            <person name="Larson L."/>
            <person name="Lewis B."/>
            <person name="Mehta T."/>
            <person name="Park D."/>
            <person name="Pearson M."/>
            <person name="Roberts A."/>
            <person name="Saif S."/>
            <person name="Shenoy N."/>
            <person name="Sisk P."/>
            <person name="Stolte C."/>
            <person name="Sykes S."/>
            <person name="Thomson T."/>
            <person name="Walk T."/>
            <person name="White J."/>
            <person name="Yandava C."/>
            <person name="Burger G."/>
            <person name="Gray M.W."/>
            <person name="Holland P.W.H."/>
            <person name="King N."/>
            <person name="Lang F.B.F."/>
            <person name="Roger A.J."/>
            <person name="Ruiz-Trillo I."/>
            <person name="Lander E."/>
            <person name="Nusbaum C."/>
        </authorList>
    </citation>
    <scope>NUCLEOTIDE SEQUENCE [LARGE SCALE GENOMIC DNA]</scope>
    <source>
        <strain evidence="7 8">DAOM BR117</strain>
    </source>
</reference>
<dbReference type="OMA" id="CIKLIVM"/>
<evidence type="ECO:0000256" key="6">
    <source>
        <dbReference type="SAM" id="Phobius"/>
    </source>
</evidence>
<dbReference type="SMART" id="SM01417">
    <property type="entry name" value="Solute_trans_a"/>
    <property type="match status" value="1"/>
</dbReference>
<dbReference type="VEuPathDB" id="FungiDB:SPPG_04987"/>
<evidence type="ECO:0000313" key="8">
    <source>
        <dbReference type="Proteomes" id="UP000053201"/>
    </source>
</evidence>
<keyword evidence="2 6" id="KW-0812">Transmembrane</keyword>
<keyword evidence="8" id="KW-1185">Reference proteome</keyword>
<organism evidence="7 8">
    <name type="scientific">Spizellomyces punctatus (strain DAOM BR117)</name>
    <dbReference type="NCBI Taxonomy" id="645134"/>
    <lineage>
        <taxon>Eukaryota</taxon>
        <taxon>Fungi</taxon>
        <taxon>Fungi incertae sedis</taxon>
        <taxon>Chytridiomycota</taxon>
        <taxon>Chytridiomycota incertae sedis</taxon>
        <taxon>Chytridiomycetes</taxon>
        <taxon>Spizellomycetales</taxon>
        <taxon>Spizellomycetaceae</taxon>
        <taxon>Spizellomyces</taxon>
    </lineage>
</organism>
<sequence length="463" mass="52357">MSTLLHLLVRSSNETVSEEDECAALKGPTFDPNSDEYTAVMIAWCVTIGLAILASAASFWLCFRHFQHYHNPVHQRQIVRILLMVPVYAFCSTLSFRLIQYTVYIDIVRDCYEAFVLYSFYILLTNYLGPTLEAQHERMQGKPKMRYPAPLCCLWYNPSGYAFLLNTKFLVLQYVVVRPATTTLAMILSAFNLLCPTSSSPSHGQFWITYINLISSTLAMYGLFTFYIVVHHDIKEYKPLWKVIAVKFIVFFTFWQSLLLDALVAMHVIKSSTTYSSENATDLIQSFLICTEMVIAALLHMKAFPYSEFTQGTPGSRTRVLPSMLDALSPMHILYDITSAPGDVRAQRRRRKAKKRNRILGQFDDAFEDRISMIDVELGSPRTASGGKSPGKGRMDSPLSPLKTAVGVNDIREESEDDSEYESGSDEGALVGARSRDFQSHDPLYMGDVSLEDFQGDVKRSDL</sequence>
<protein>
    <recommendedName>
        <fullName evidence="9">Organic solute transporter Ostalpha-domain-containing protein</fullName>
    </recommendedName>
</protein>
<name>A0A0L0HFC1_SPIPD</name>
<keyword evidence="3 6" id="KW-1133">Transmembrane helix</keyword>
<dbReference type="InterPro" id="IPR005178">
    <property type="entry name" value="Ostalpha/TMEM184C"/>
</dbReference>
<gene>
    <name evidence="7" type="ORF">SPPG_04987</name>
</gene>
<evidence type="ECO:0000256" key="3">
    <source>
        <dbReference type="ARBA" id="ARBA00022989"/>
    </source>
</evidence>
<feature type="transmembrane region" description="Helical" evidence="6">
    <location>
        <begin position="207"/>
        <end position="228"/>
    </location>
</feature>
<dbReference type="GO" id="GO:0016020">
    <property type="term" value="C:membrane"/>
    <property type="evidence" value="ECO:0007669"/>
    <property type="project" value="UniProtKB-SubCell"/>
</dbReference>
<evidence type="ECO:0000256" key="4">
    <source>
        <dbReference type="ARBA" id="ARBA00023136"/>
    </source>
</evidence>
<feature type="transmembrane region" description="Helical" evidence="6">
    <location>
        <begin position="171"/>
        <end position="195"/>
    </location>
</feature>
<feature type="transmembrane region" description="Helical" evidence="6">
    <location>
        <begin position="115"/>
        <end position="135"/>
    </location>
</feature>
<evidence type="ECO:0000256" key="5">
    <source>
        <dbReference type="SAM" id="MobiDB-lite"/>
    </source>
</evidence>
<evidence type="ECO:0000256" key="1">
    <source>
        <dbReference type="ARBA" id="ARBA00004141"/>
    </source>
</evidence>